<dbReference type="RefSeq" id="WP_163750911.1">
    <property type="nucleotide sequence ID" value="NZ_AP022596.1"/>
</dbReference>
<feature type="compositionally biased region" description="Low complexity" evidence="1">
    <location>
        <begin position="25"/>
        <end position="48"/>
    </location>
</feature>
<protein>
    <submittedName>
        <fullName evidence="3">Uncharacterized protein</fullName>
    </submittedName>
</protein>
<organism evidence="3 4">
    <name type="scientific">Mycolicibacterium helvum</name>
    <dbReference type="NCBI Taxonomy" id="1534349"/>
    <lineage>
        <taxon>Bacteria</taxon>
        <taxon>Bacillati</taxon>
        <taxon>Actinomycetota</taxon>
        <taxon>Actinomycetes</taxon>
        <taxon>Mycobacteriales</taxon>
        <taxon>Mycobacteriaceae</taxon>
        <taxon>Mycolicibacterium</taxon>
    </lineage>
</organism>
<evidence type="ECO:0000256" key="2">
    <source>
        <dbReference type="SAM" id="SignalP"/>
    </source>
</evidence>
<accession>A0A7I7TEM9</accession>
<evidence type="ECO:0000313" key="3">
    <source>
        <dbReference type="EMBL" id="BBY66889.1"/>
    </source>
</evidence>
<keyword evidence="4" id="KW-1185">Reference proteome</keyword>
<dbReference type="KEGG" id="mhev:MHEL_51320"/>
<dbReference type="Proteomes" id="UP000467148">
    <property type="component" value="Chromosome"/>
</dbReference>
<name>A0A7I7TEM9_9MYCO</name>
<gene>
    <name evidence="3" type="ORF">MHEL_51320</name>
</gene>
<feature type="signal peptide" evidence="2">
    <location>
        <begin position="1"/>
        <end position="18"/>
    </location>
</feature>
<reference evidence="3 4" key="1">
    <citation type="journal article" date="2019" name="Emerg. Microbes Infect.">
        <title>Comprehensive subspecies identification of 175 nontuberculous mycobacteria species based on 7547 genomic profiles.</title>
        <authorList>
            <person name="Matsumoto Y."/>
            <person name="Kinjo T."/>
            <person name="Motooka D."/>
            <person name="Nabeya D."/>
            <person name="Jung N."/>
            <person name="Uechi K."/>
            <person name="Horii T."/>
            <person name="Iida T."/>
            <person name="Fujita J."/>
            <person name="Nakamura S."/>
        </authorList>
    </citation>
    <scope>NUCLEOTIDE SEQUENCE [LARGE SCALE GENOMIC DNA]</scope>
    <source>
        <strain evidence="3 4">JCM 30396</strain>
    </source>
</reference>
<evidence type="ECO:0000256" key="1">
    <source>
        <dbReference type="SAM" id="MobiDB-lite"/>
    </source>
</evidence>
<evidence type="ECO:0000313" key="4">
    <source>
        <dbReference type="Proteomes" id="UP000467148"/>
    </source>
</evidence>
<dbReference type="EMBL" id="AP022596">
    <property type="protein sequence ID" value="BBY66889.1"/>
    <property type="molecule type" value="Genomic_DNA"/>
</dbReference>
<keyword evidence="2" id="KW-0732">Signal</keyword>
<feature type="region of interest" description="Disordered" evidence="1">
    <location>
        <begin position="25"/>
        <end position="56"/>
    </location>
</feature>
<sequence length="161" mass="16079">MNRTARTLGIVIALGGIAAVSLPGCSSSNSPSPTSTSAKPAVTASATSNAPISSTTTSAADCTKAGLADAATKAVQAVAQENTYRIDDVKCADGWAVTGGLWSSTTNPDMGAPATLVFQQQGPAWVNEDKQKVCGTNASTTPAPADAKIPAALYEFGCLTG</sequence>
<dbReference type="AlphaFoldDB" id="A0A7I7TEM9"/>
<feature type="chain" id="PRO_5039069998" evidence="2">
    <location>
        <begin position="19"/>
        <end position="161"/>
    </location>
</feature>
<proteinExistence type="predicted"/>